<dbReference type="Gene3D" id="6.10.250.3150">
    <property type="match status" value="1"/>
</dbReference>
<evidence type="ECO:0000256" key="1">
    <source>
        <dbReference type="SAM" id="Coils"/>
    </source>
</evidence>
<proteinExistence type="predicted"/>
<feature type="chain" id="PRO_5045798802" evidence="3">
    <location>
        <begin position="26"/>
        <end position="388"/>
    </location>
</feature>
<feature type="region of interest" description="Disordered" evidence="2">
    <location>
        <begin position="73"/>
        <end position="102"/>
    </location>
</feature>
<comment type="caution">
    <text evidence="5">The sequence shown here is derived from an EMBL/GenBank/DDBJ whole genome shotgun (WGS) entry which is preliminary data.</text>
</comment>
<evidence type="ECO:0000256" key="3">
    <source>
        <dbReference type="SAM" id="SignalP"/>
    </source>
</evidence>
<dbReference type="PANTHER" id="PTHR21666">
    <property type="entry name" value="PEPTIDASE-RELATED"/>
    <property type="match status" value="1"/>
</dbReference>
<feature type="signal peptide" evidence="3">
    <location>
        <begin position="1"/>
        <end position="25"/>
    </location>
</feature>
<evidence type="ECO:0000313" key="5">
    <source>
        <dbReference type="EMBL" id="MCP1728107.1"/>
    </source>
</evidence>
<dbReference type="Pfam" id="PF01551">
    <property type="entry name" value="Peptidase_M23"/>
    <property type="match status" value="1"/>
</dbReference>
<evidence type="ECO:0000313" key="6">
    <source>
        <dbReference type="Proteomes" id="UP001523550"/>
    </source>
</evidence>
<dbReference type="SUPFAM" id="SSF51261">
    <property type="entry name" value="Duplicated hybrid motif"/>
    <property type="match status" value="1"/>
</dbReference>
<feature type="compositionally biased region" description="Basic and acidic residues" evidence="2">
    <location>
        <begin position="49"/>
        <end position="63"/>
    </location>
</feature>
<accession>A0ABT1GDT0</accession>
<dbReference type="PANTHER" id="PTHR21666:SF270">
    <property type="entry name" value="MUREIN HYDROLASE ACTIVATOR ENVC"/>
    <property type="match status" value="1"/>
</dbReference>
<dbReference type="Proteomes" id="UP001523550">
    <property type="component" value="Unassembled WGS sequence"/>
</dbReference>
<keyword evidence="1" id="KW-0175">Coiled coil</keyword>
<dbReference type="InterPro" id="IPR016047">
    <property type="entry name" value="M23ase_b-sheet_dom"/>
</dbReference>
<keyword evidence="3" id="KW-0732">Signal</keyword>
<dbReference type="InterPro" id="IPR011055">
    <property type="entry name" value="Dup_hybrid_motif"/>
</dbReference>
<feature type="region of interest" description="Disordered" evidence="2">
    <location>
        <begin position="49"/>
        <end position="68"/>
    </location>
</feature>
<protein>
    <submittedName>
        <fullName evidence="5">Septal ring factor EnvC (AmiA/AmiB activator)</fullName>
    </submittedName>
</protein>
<evidence type="ECO:0000259" key="4">
    <source>
        <dbReference type="Pfam" id="PF01551"/>
    </source>
</evidence>
<organism evidence="5 6">
    <name type="scientific">Natronospira proteinivora</name>
    <dbReference type="NCBI Taxonomy" id="1807133"/>
    <lineage>
        <taxon>Bacteria</taxon>
        <taxon>Pseudomonadati</taxon>
        <taxon>Pseudomonadota</taxon>
        <taxon>Gammaproteobacteria</taxon>
        <taxon>Natronospirales</taxon>
        <taxon>Natronospiraceae</taxon>
        <taxon>Natronospira</taxon>
    </lineage>
</organism>
<feature type="domain" description="M23ase beta-sheet core" evidence="4">
    <location>
        <begin position="288"/>
        <end position="381"/>
    </location>
</feature>
<feature type="coiled-coil region" evidence="1">
    <location>
        <begin position="164"/>
        <end position="247"/>
    </location>
</feature>
<dbReference type="InterPro" id="IPR050570">
    <property type="entry name" value="Cell_wall_metabolism_enzyme"/>
</dbReference>
<name>A0ABT1GDT0_9GAMM</name>
<dbReference type="EMBL" id="JALJYF010000002">
    <property type="protein sequence ID" value="MCP1728107.1"/>
    <property type="molecule type" value="Genomic_DNA"/>
</dbReference>
<evidence type="ECO:0000256" key="2">
    <source>
        <dbReference type="SAM" id="MobiDB-lite"/>
    </source>
</evidence>
<dbReference type="Gene3D" id="2.70.70.10">
    <property type="entry name" value="Glucose Permease (Domain IIA)"/>
    <property type="match status" value="1"/>
</dbReference>
<sequence length="388" mass="44246">MFRLLPLLLLSCCLLATTFVPVADARQSDQAEAREAELEELKERIEGLRHTLEEERGQRDDASRALQAAEEEVGRLGRELRQTESDIQSHRNRLSELETEQAERESEIEAEREALARQIQGAYRTGREEQIKLLLNQEDPAAFGRMLVYYDYLNQARSDRIDRISEHLERLAGLAEEVDETLAELAEARRRQSNALEAMEETRESREEAVSRIEQRLQERGTRLEQLEEDEAELQRLIRSLQDALEDIPSDLHEGRRFADLRGSLPWPVSGRVNRAFGDERAGGRMRWRGLFINAELGSDVRAVSHGRVAYAGWLQHYGLVLIIDHGDGYLSLYGHNESLYQDVGDWVGAGDVIASVGDSGGQDNTGLYFEIRNGRDPEDPARWLGRR</sequence>
<dbReference type="RefSeq" id="WP_253449621.1">
    <property type="nucleotide sequence ID" value="NZ_JALJYF010000002.1"/>
</dbReference>
<keyword evidence="6" id="KW-1185">Reference proteome</keyword>
<reference evidence="5 6" key="1">
    <citation type="submission" date="2022-03" db="EMBL/GenBank/DDBJ databases">
        <title>Genomic Encyclopedia of Type Strains, Phase III (KMG-III): the genomes of soil and plant-associated and newly described type strains.</title>
        <authorList>
            <person name="Whitman W."/>
        </authorList>
    </citation>
    <scope>NUCLEOTIDE SEQUENCE [LARGE SCALE GENOMIC DNA]</scope>
    <source>
        <strain evidence="5 6">BSker1</strain>
    </source>
</reference>
<dbReference type="CDD" id="cd12797">
    <property type="entry name" value="M23_peptidase"/>
    <property type="match status" value="1"/>
</dbReference>
<gene>
    <name evidence="5" type="ORF">J2T60_002107</name>
</gene>